<feature type="domain" description="HTH myb-type" evidence="2">
    <location>
        <begin position="30"/>
        <end position="71"/>
    </location>
</feature>
<dbReference type="OrthoDB" id="2143914at2759"/>
<proteinExistence type="predicted"/>
<feature type="domain" description="HTH myb-type" evidence="2">
    <location>
        <begin position="1"/>
        <end position="29"/>
    </location>
</feature>
<feature type="non-terminal residue" evidence="3">
    <location>
        <position position="1"/>
    </location>
</feature>
<dbReference type="SUPFAM" id="SSF46689">
    <property type="entry name" value="Homeodomain-like"/>
    <property type="match status" value="1"/>
</dbReference>
<dbReference type="InterPro" id="IPR001005">
    <property type="entry name" value="SANT/Myb"/>
</dbReference>
<dbReference type="AlphaFoldDB" id="A0A836CDI7"/>
<dbReference type="Pfam" id="PF00249">
    <property type="entry name" value="Myb_DNA-binding"/>
    <property type="match status" value="1"/>
</dbReference>
<gene>
    <name evidence="3" type="ORF">JKP88DRAFT_164582</name>
</gene>
<dbReference type="PANTHER" id="PTHR45614">
    <property type="entry name" value="MYB PROTEIN-RELATED"/>
    <property type="match status" value="1"/>
</dbReference>
<dbReference type="EMBL" id="JAFCMP010000246">
    <property type="protein sequence ID" value="KAG5182485.1"/>
    <property type="molecule type" value="Genomic_DNA"/>
</dbReference>
<evidence type="ECO:0000259" key="1">
    <source>
        <dbReference type="PROSITE" id="PS50090"/>
    </source>
</evidence>
<reference evidence="3" key="1">
    <citation type="submission" date="2021-02" db="EMBL/GenBank/DDBJ databases">
        <title>First Annotated Genome of the Yellow-green Alga Tribonema minus.</title>
        <authorList>
            <person name="Mahan K.M."/>
        </authorList>
    </citation>
    <scope>NUCLEOTIDE SEQUENCE</scope>
    <source>
        <strain evidence="3">UTEX B ZZ1240</strain>
    </source>
</reference>
<feature type="domain" description="Myb-like" evidence="1">
    <location>
        <begin position="28"/>
        <end position="71"/>
    </location>
</feature>
<dbReference type="GO" id="GO:0000978">
    <property type="term" value="F:RNA polymerase II cis-regulatory region sequence-specific DNA binding"/>
    <property type="evidence" value="ECO:0007669"/>
    <property type="project" value="TreeGrafter"/>
</dbReference>
<dbReference type="GO" id="GO:0005634">
    <property type="term" value="C:nucleus"/>
    <property type="evidence" value="ECO:0007669"/>
    <property type="project" value="TreeGrafter"/>
</dbReference>
<dbReference type="PROSITE" id="PS50090">
    <property type="entry name" value="MYB_LIKE"/>
    <property type="match status" value="1"/>
</dbReference>
<keyword evidence="4" id="KW-1185">Reference proteome</keyword>
<evidence type="ECO:0000313" key="3">
    <source>
        <dbReference type="EMBL" id="KAG5182485.1"/>
    </source>
</evidence>
<keyword evidence="3" id="KW-0238">DNA-binding</keyword>
<protein>
    <submittedName>
        <fullName evidence="3">Homeodomain-like protein</fullName>
    </submittedName>
</protein>
<dbReference type="Proteomes" id="UP000664859">
    <property type="component" value="Unassembled WGS sequence"/>
</dbReference>
<dbReference type="GO" id="GO:0000981">
    <property type="term" value="F:DNA-binding transcription factor activity, RNA polymerase II-specific"/>
    <property type="evidence" value="ECO:0007669"/>
    <property type="project" value="TreeGrafter"/>
</dbReference>
<evidence type="ECO:0000259" key="2">
    <source>
        <dbReference type="PROSITE" id="PS51294"/>
    </source>
</evidence>
<dbReference type="CDD" id="cd00167">
    <property type="entry name" value="SANT"/>
    <property type="match status" value="1"/>
</dbReference>
<organism evidence="3 4">
    <name type="scientific">Tribonema minus</name>
    <dbReference type="NCBI Taxonomy" id="303371"/>
    <lineage>
        <taxon>Eukaryota</taxon>
        <taxon>Sar</taxon>
        <taxon>Stramenopiles</taxon>
        <taxon>Ochrophyta</taxon>
        <taxon>PX clade</taxon>
        <taxon>Xanthophyceae</taxon>
        <taxon>Tribonematales</taxon>
        <taxon>Tribonemataceae</taxon>
        <taxon>Tribonema</taxon>
    </lineage>
</organism>
<dbReference type="PROSITE" id="PS51294">
    <property type="entry name" value="HTH_MYB"/>
    <property type="match status" value="2"/>
</dbReference>
<keyword evidence="3" id="KW-0371">Homeobox</keyword>
<sequence>KWPAVAELLARHNARRCRDRWLQHLNPTLERTKSSWTTAEENVLWDAQQRLGNKWVAIAKLLKGRTDNDVK</sequence>
<dbReference type="Gene3D" id="1.10.10.60">
    <property type="entry name" value="Homeodomain-like"/>
    <property type="match status" value="2"/>
</dbReference>
<dbReference type="InterPro" id="IPR017930">
    <property type="entry name" value="Myb_dom"/>
</dbReference>
<comment type="caution">
    <text evidence="3">The sequence shown here is derived from an EMBL/GenBank/DDBJ whole genome shotgun (WGS) entry which is preliminary data.</text>
</comment>
<evidence type="ECO:0000313" key="4">
    <source>
        <dbReference type="Proteomes" id="UP000664859"/>
    </source>
</evidence>
<accession>A0A836CDI7</accession>
<name>A0A836CDI7_9STRA</name>
<dbReference type="InterPro" id="IPR050560">
    <property type="entry name" value="MYB_TF"/>
</dbReference>
<dbReference type="InterPro" id="IPR009057">
    <property type="entry name" value="Homeodomain-like_sf"/>
</dbReference>
<dbReference type="PANTHER" id="PTHR45614:SF25">
    <property type="entry name" value="MYB PROTEIN"/>
    <property type="match status" value="1"/>
</dbReference>